<proteinExistence type="predicted"/>
<gene>
    <name evidence="2" type="ORF">S03H2_46398</name>
</gene>
<evidence type="ECO:0000313" key="2">
    <source>
        <dbReference type="EMBL" id="GAH63552.1"/>
    </source>
</evidence>
<accession>X1H2B9</accession>
<dbReference type="InterPro" id="IPR009100">
    <property type="entry name" value="AcylCoA_DH/oxidase_NM_dom_sf"/>
</dbReference>
<dbReference type="InterPro" id="IPR037069">
    <property type="entry name" value="AcylCoA_DH/ox_N_sf"/>
</dbReference>
<reference evidence="2" key="1">
    <citation type="journal article" date="2014" name="Front. Microbiol.">
        <title>High frequency of phylogenetically diverse reductive dehalogenase-homologous genes in deep subseafloor sedimentary metagenomes.</title>
        <authorList>
            <person name="Kawai M."/>
            <person name="Futagami T."/>
            <person name="Toyoda A."/>
            <person name="Takaki Y."/>
            <person name="Nishi S."/>
            <person name="Hori S."/>
            <person name="Arai W."/>
            <person name="Tsubouchi T."/>
            <person name="Morono Y."/>
            <person name="Uchiyama I."/>
            <person name="Ito T."/>
            <person name="Fujiyama A."/>
            <person name="Inagaki F."/>
            <person name="Takami H."/>
        </authorList>
    </citation>
    <scope>NUCLEOTIDE SEQUENCE</scope>
    <source>
        <strain evidence="2">Expedition CK06-06</strain>
    </source>
</reference>
<dbReference type="Gene3D" id="1.10.540.10">
    <property type="entry name" value="Acyl-CoA dehydrogenase/oxidase, N-terminal domain"/>
    <property type="match status" value="1"/>
</dbReference>
<evidence type="ECO:0000259" key="1">
    <source>
        <dbReference type="Pfam" id="PF02771"/>
    </source>
</evidence>
<comment type="caution">
    <text evidence="2">The sequence shown here is derived from an EMBL/GenBank/DDBJ whole genome shotgun (WGS) entry which is preliminary data.</text>
</comment>
<name>X1H2B9_9ZZZZ</name>
<organism evidence="2">
    <name type="scientific">marine sediment metagenome</name>
    <dbReference type="NCBI Taxonomy" id="412755"/>
    <lineage>
        <taxon>unclassified sequences</taxon>
        <taxon>metagenomes</taxon>
        <taxon>ecological metagenomes</taxon>
    </lineage>
</organism>
<dbReference type="GO" id="GO:0050660">
    <property type="term" value="F:flavin adenine dinucleotide binding"/>
    <property type="evidence" value="ECO:0007669"/>
    <property type="project" value="InterPro"/>
</dbReference>
<dbReference type="InterPro" id="IPR013786">
    <property type="entry name" value="AcylCoA_DH/ox_N"/>
</dbReference>
<feature type="domain" description="Acyl-CoA dehydrogenase/oxidase N-terminal" evidence="1">
    <location>
        <begin position="19"/>
        <end position="111"/>
    </location>
</feature>
<dbReference type="EMBL" id="BARU01029125">
    <property type="protein sequence ID" value="GAH63552.1"/>
    <property type="molecule type" value="Genomic_DNA"/>
</dbReference>
<dbReference type="SUPFAM" id="SSF56645">
    <property type="entry name" value="Acyl-CoA dehydrogenase NM domain-like"/>
    <property type="match status" value="1"/>
</dbReference>
<sequence>MMDNEMFSIVLDTLKKIEREKLSLETRLEMDEKGDFPEELIRFMLGPDIGLHLIFIPAEYGGLGASALQIAQISEEMAKIDMAIATSFLAICLGMDPIRVGGTEEQREKYIR</sequence>
<protein>
    <recommendedName>
        <fullName evidence="1">Acyl-CoA dehydrogenase/oxidase N-terminal domain-containing protein</fullName>
    </recommendedName>
</protein>
<dbReference type="GO" id="GO:0003995">
    <property type="term" value="F:acyl-CoA dehydrogenase activity"/>
    <property type="evidence" value="ECO:0007669"/>
    <property type="project" value="TreeGrafter"/>
</dbReference>
<feature type="non-terminal residue" evidence="2">
    <location>
        <position position="112"/>
    </location>
</feature>
<dbReference type="PANTHER" id="PTHR43884">
    <property type="entry name" value="ACYL-COA DEHYDROGENASE"/>
    <property type="match status" value="1"/>
</dbReference>
<dbReference type="PANTHER" id="PTHR43884:SF12">
    <property type="entry name" value="ISOVALERYL-COA DEHYDROGENASE, MITOCHONDRIAL-RELATED"/>
    <property type="match status" value="1"/>
</dbReference>
<dbReference type="Pfam" id="PF02771">
    <property type="entry name" value="Acyl-CoA_dh_N"/>
    <property type="match status" value="1"/>
</dbReference>
<dbReference type="AlphaFoldDB" id="X1H2B9"/>